<dbReference type="InterPro" id="IPR042100">
    <property type="entry name" value="Bug_dom1"/>
</dbReference>
<dbReference type="Gene3D" id="3.40.190.150">
    <property type="entry name" value="Bordetella uptake gene, domain 1"/>
    <property type="match status" value="1"/>
</dbReference>
<dbReference type="PIRSF" id="PIRSF017082">
    <property type="entry name" value="YflP"/>
    <property type="match status" value="1"/>
</dbReference>
<organism evidence="3 4">
    <name type="scientific">Ideonella livida</name>
    <dbReference type="NCBI Taxonomy" id="2707176"/>
    <lineage>
        <taxon>Bacteria</taxon>
        <taxon>Pseudomonadati</taxon>
        <taxon>Pseudomonadota</taxon>
        <taxon>Betaproteobacteria</taxon>
        <taxon>Burkholderiales</taxon>
        <taxon>Sphaerotilaceae</taxon>
        <taxon>Ideonella</taxon>
    </lineage>
</organism>
<dbReference type="PANTHER" id="PTHR42928:SF5">
    <property type="entry name" value="BLR1237 PROTEIN"/>
    <property type="match status" value="1"/>
</dbReference>
<keyword evidence="2" id="KW-0732">Signal</keyword>
<proteinExistence type="inferred from homology"/>
<reference evidence="3 4" key="1">
    <citation type="submission" date="2020-02" db="EMBL/GenBank/DDBJ databases">
        <title>Ideonella bacterium strain TBM-1.</title>
        <authorList>
            <person name="Chen W.-M."/>
        </authorList>
    </citation>
    <scope>NUCLEOTIDE SEQUENCE [LARGE SCALE GENOMIC DNA]</scope>
    <source>
        <strain evidence="3 4">TBM-1</strain>
    </source>
</reference>
<keyword evidence="4" id="KW-1185">Reference proteome</keyword>
<feature type="signal peptide" evidence="2">
    <location>
        <begin position="1"/>
        <end position="40"/>
    </location>
</feature>
<dbReference type="SUPFAM" id="SSF53850">
    <property type="entry name" value="Periplasmic binding protein-like II"/>
    <property type="match status" value="1"/>
</dbReference>
<feature type="chain" id="PRO_5028840359" evidence="2">
    <location>
        <begin position="41"/>
        <end position="337"/>
    </location>
</feature>
<dbReference type="Pfam" id="PF03401">
    <property type="entry name" value="TctC"/>
    <property type="match status" value="1"/>
</dbReference>
<name>A0A7C9PH36_9BURK</name>
<dbReference type="InterPro" id="IPR005064">
    <property type="entry name" value="BUG"/>
</dbReference>
<evidence type="ECO:0000256" key="1">
    <source>
        <dbReference type="ARBA" id="ARBA00006987"/>
    </source>
</evidence>
<dbReference type="AlphaFoldDB" id="A0A7C9PH36"/>
<evidence type="ECO:0000313" key="4">
    <source>
        <dbReference type="Proteomes" id="UP000484255"/>
    </source>
</evidence>
<evidence type="ECO:0000313" key="3">
    <source>
        <dbReference type="EMBL" id="NDY91817.1"/>
    </source>
</evidence>
<dbReference type="EMBL" id="JAAGOH010000012">
    <property type="protein sequence ID" value="NDY91817.1"/>
    <property type="molecule type" value="Genomic_DNA"/>
</dbReference>
<dbReference type="CDD" id="cd07012">
    <property type="entry name" value="PBP2_Bug_TTT"/>
    <property type="match status" value="1"/>
</dbReference>
<comment type="caution">
    <text evidence="3">The sequence shown here is derived from an EMBL/GenBank/DDBJ whole genome shotgun (WGS) entry which is preliminary data.</text>
</comment>
<evidence type="ECO:0000256" key="2">
    <source>
        <dbReference type="SAM" id="SignalP"/>
    </source>
</evidence>
<gene>
    <name evidence="3" type="ORF">G3A44_11535</name>
</gene>
<dbReference type="RefSeq" id="WP_163457670.1">
    <property type="nucleotide sequence ID" value="NZ_JAAGOH010000012.1"/>
</dbReference>
<dbReference type="PANTHER" id="PTHR42928">
    <property type="entry name" value="TRICARBOXYLATE-BINDING PROTEIN"/>
    <property type="match status" value="1"/>
</dbReference>
<dbReference type="PROSITE" id="PS51318">
    <property type="entry name" value="TAT"/>
    <property type="match status" value="1"/>
</dbReference>
<comment type="similarity">
    <text evidence="1">Belongs to the UPF0065 (bug) family.</text>
</comment>
<dbReference type="Proteomes" id="UP000484255">
    <property type="component" value="Unassembled WGS sequence"/>
</dbReference>
<sequence length="337" mass="35506">MRADVDAVVDRRRRTLLAQGLSLGASAMAGAALLPGAAQAQAHYPAKPIRLVVPFPAGTSPDVVARQWAEHFAKFAGQAVVIENKPGAATIIATQAVAQAPADGYTLYWTVNNTFSINPFVYRKLPYKLEDFTPVQRILTVPLVLMTGADSKIRSVADLVREAKARPGALTYASAGIGTSLHVVLARLFNQLGISLTHVPYKDAFITDLAAGRIDVALDASTTAIGNLAGGRLRGLGLTSATPVDALPGLAPLALQVPGFEGTSWHGLFAPKGLPDDVLATLVSLSDKVMALPEFRAKLSGWGLLPAGGSPATFRQFLAEDARGWAKVVQDNQITVE</sequence>
<dbReference type="Gene3D" id="3.40.190.10">
    <property type="entry name" value="Periplasmic binding protein-like II"/>
    <property type="match status" value="1"/>
</dbReference>
<accession>A0A7C9PH36</accession>
<protein>
    <submittedName>
        <fullName evidence="3">Tripartite tricarboxylate transporter substrate binding protein</fullName>
    </submittedName>
</protein>
<dbReference type="InterPro" id="IPR006311">
    <property type="entry name" value="TAT_signal"/>
</dbReference>